<evidence type="ECO:0000313" key="1">
    <source>
        <dbReference type="EnsemblMetazoa" id="Aqu2.1.39424_001"/>
    </source>
</evidence>
<dbReference type="EnsemblMetazoa" id="Aqu2.1.39424_001">
    <property type="protein sequence ID" value="Aqu2.1.39424_001"/>
    <property type="gene ID" value="Aqu2.1.39424"/>
</dbReference>
<dbReference type="AlphaFoldDB" id="A0A1X7VHY4"/>
<accession>A0A1X7VHY4</accession>
<proteinExistence type="predicted"/>
<organism evidence="1">
    <name type="scientific">Amphimedon queenslandica</name>
    <name type="common">Sponge</name>
    <dbReference type="NCBI Taxonomy" id="400682"/>
    <lineage>
        <taxon>Eukaryota</taxon>
        <taxon>Metazoa</taxon>
        <taxon>Porifera</taxon>
        <taxon>Demospongiae</taxon>
        <taxon>Heteroscleromorpha</taxon>
        <taxon>Haplosclerida</taxon>
        <taxon>Niphatidae</taxon>
        <taxon>Amphimedon</taxon>
    </lineage>
</organism>
<sequence>MHFSKNHYITKRINVGLFNDKAKALVVQRRRNGEFNNRLWRGHIVSVLFFSFLPVSQEKWFCVTQPRRQKHIYKFHSCLVCHNLCATTQKESITSSDISIGQCTTIPEMKLLSKFTGWTRQH</sequence>
<name>A0A1X7VHY4_AMPQE</name>
<reference evidence="1" key="1">
    <citation type="submission" date="2017-05" db="UniProtKB">
        <authorList>
            <consortium name="EnsemblMetazoa"/>
        </authorList>
    </citation>
    <scope>IDENTIFICATION</scope>
</reference>
<dbReference type="InParanoid" id="A0A1X7VHY4"/>
<protein>
    <submittedName>
        <fullName evidence="1">Uncharacterized protein</fullName>
    </submittedName>
</protein>